<evidence type="ECO:0008006" key="9">
    <source>
        <dbReference type="Google" id="ProtNLM"/>
    </source>
</evidence>
<dbReference type="OrthoDB" id="5217604at2759"/>
<reference evidence="7 8" key="1">
    <citation type="submission" date="2016-11" db="EMBL/GenBank/DDBJ databases">
        <title>Draft Genome Assembly of Colletotrichum chlorophyti a pathogen of herbaceous plants.</title>
        <authorList>
            <person name="Gan P."/>
            <person name="Narusaka M."/>
            <person name="Tsushima A."/>
            <person name="Narusaka Y."/>
            <person name="Takano Y."/>
            <person name="Shirasu K."/>
        </authorList>
    </citation>
    <scope>NUCLEOTIDE SEQUENCE [LARGE SCALE GENOMIC DNA]</scope>
    <source>
        <strain evidence="7 8">NTL11</strain>
    </source>
</reference>
<feature type="non-terminal residue" evidence="7">
    <location>
        <position position="1"/>
    </location>
</feature>
<keyword evidence="5" id="KW-0539">Nucleus</keyword>
<dbReference type="InterPro" id="IPR051089">
    <property type="entry name" value="prtT"/>
</dbReference>
<name>A0A1Q8S855_9PEZI</name>
<gene>
    <name evidence="7" type="ORF">CCHL11_00954</name>
</gene>
<dbReference type="GO" id="GO:0005634">
    <property type="term" value="C:nucleus"/>
    <property type="evidence" value="ECO:0007669"/>
    <property type="project" value="UniProtKB-SubCell"/>
</dbReference>
<dbReference type="EMBL" id="MPGH01000008">
    <property type="protein sequence ID" value="OLN97615.1"/>
    <property type="molecule type" value="Genomic_DNA"/>
</dbReference>
<evidence type="ECO:0000256" key="2">
    <source>
        <dbReference type="ARBA" id="ARBA00023015"/>
    </source>
</evidence>
<dbReference type="Proteomes" id="UP000186583">
    <property type="component" value="Unassembled WGS sequence"/>
</dbReference>
<keyword evidence="2" id="KW-0805">Transcription regulation</keyword>
<dbReference type="STRING" id="708187.A0A1Q8S855"/>
<evidence type="ECO:0000256" key="1">
    <source>
        <dbReference type="ARBA" id="ARBA00004123"/>
    </source>
</evidence>
<evidence type="ECO:0000256" key="4">
    <source>
        <dbReference type="ARBA" id="ARBA00023163"/>
    </source>
</evidence>
<sequence>RVIELERKIDGLVNLFQSQQQLPQNHDPSPTTARTQTEGHRLTPCTGSTVSGENRPSTSRVSPVISPETYESRHVPTPDEGIPSSSWQLVPGFIITIEKAEESLSIYRTRMVPNFPFVPIDPSVTAKELHSQKPFLFWCIMQAVVPLTAPVQTAVGDWVCQYVALHLVVNKEKSLDMLQALVVYLAWGDIHGQMGINTNTLLQLTIGLVLDMTMYTLNTPLSWMPKGLIPDAWVLLGKGKQVETKQSLEEQRAILGGYYIASCVPPALRRQSQIQFSNQIAKCFKSICETRELPSDDNLIALIRLQNLGDRIRAVFPTLDRDEGEPAPIFREHFNAVLSSLRKELRALEMEEPAITKEQPFVWMQYTVWTMRLYEPVINMRAASPSEAFTATEPYSRTQALWSCLEAVKVASNGLLAIPAESYAYMPFQLVSGIAFAMMTSCRILLEDSASDWDVTLARSKLDYLEISSRILERLEEADNVALIVGQRRRLFEDNSSKWTIYATRGRWLQQWFVSKLGPPPQESTAEQQQTFHGLGSNESTVPWLGEMTLDQSFWDVMMLEGVNLMASNNVTGLSDAAMFPSMPST</sequence>
<keyword evidence="8" id="KW-1185">Reference proteome</keyword>
<evidence type="ECO:0000256" key="3">
    <source>
        <dbReference type="ARBA" id="ARBA00023125"/>
    </source>
</evidence>
<feature type="compositionally biased region" description="Polar residues" evidence="6">
    <location>
        <begin position="18"/>
        <end position="36"/>
    </location>
</feature>
<feature type="region of interest" description="Disordered" evidence="6">
    <location>
        <begin position="18"/>
        <end position="64"/>
    </location>
</feature>
<feature type="compositionally biased region" description="Polar residues" evidence="6">
    <location>
        <begin position="45"/>
        <end position="61"/>
    </location>
</feature>
<dbReference type="AlphaFoldDB" id="A0A1Q8S855"/>
<comment type="caution">
    <text evidence="7">The sequence shown here is derived from an EMBL/GenBank/DDBJ whole genome shotgun (WGS) entry which is preliminary data.</text>
</comment>
<dbReference type="GO" id="GO:0000976">
    <property type="term" value="F:transcription cis-regulatory region binding"/>
    <property type="evidence" value="ECO:0007669"/>
    <property type="project" value="TreeGrafter"/>
</dbReference>
<evidence type="ECO:0000313" key="8">
    <source>
        <dbReference type="Proteomes" id="UP000186583"/>
    </source>
</evidence>
<proteinExistence type="predicted"/>
<dbReference type="PANTHER" id="PTHR31845:SF10">
    <property type="entry name" value="ZN(II)2CYS6 TRANSCRIPTION FACTOR (EUROFUNG)"/>
    <property type="match status" value="1"/>
</dbReference>
<organism evidence="7 8">
    <name type="scientific">Colletotrichum chlorophyti</name>
    <dbReference type="NCBI Taxonomy" id="708187"/>
    <lineage>
        <taxon>Eukaryota</taxon>
        <taxon>Fungi</taxon>
        <taxon>Dikarya</taxon>
        <taxon>Ascomycota</taxon>
        <taxon>Pezizomycotina</taxon>
        <taxon>Sordariomycetes</taxon>
        <taxon>Hypocreomycetidae</taxon>
        <taxon>Glomerellales</taxon>
        <taxon>Glomerellaceae</taxon>
        <taxon>Colletotrichum</taxon>
    </lineage>
</organism>
<evidence type="ECO:0000256" key="6">
    <source>
        <dbReference type="SAM" id="MobiDB-lite"/>
    </source>
</evidence>
<keyword evidence="3" id="KW-0238">DNA-binding</keyword>
<feature type="non-terminal residue" evidence="7">
    <location>
        <position position="586"/>
    </location>
</feature>
<accession>A0A1Q8S855</accession>
<dbReference type="GO" id="GO:0000981">
    <property type="term" value="F:DNA-binding transcription factor activity, RNA polymerase II-specific"/>
    <property type="evidence" value="ECO:0007669"/>
    <property type="project" value="TreeGrafter"/>
</dbReference>
<comment type="subcellular location">
    <subcellularLocation>
        <location evidence="1">Nucleus</location>
    </subcellularLocation>
</comment>
<evidence type="ECO:0000256" key="5">
    <source>
        <dbReference type="ARBA" id="ARBA00023242"/>
    </source>
</evidence>
<keyword evidence="4" id="KW-0804">Transcription</keyword>
<evidence type="ECO:0000313" key="7">
    <source>
        <dbReference type="EMBL" id="OLN97615.1"/>
    </source>
</evidence>
<dbReference type="PANTHER" id="PTHR31845">
    <property type="entry name" value="FINGER DOMAIN PROTEIN, PUTATIVE-RELATED"/>
    <property type="match status" value="1"/>
</dbReference>
<protein>
    <recommendedName>
        <fullName evidence="9">Transcriptional regulator WAR1</fullName>
    </recommendedName>
</protein>